<dbReference type="KEGG" id="tad:TRIADDRAFT_55270"/>
<dbReference type="GO" id="GO:0070492">
    <property type="term" value="F:oligosaccharide binding"/>
    <property type="evidence" value="ECO:0000318"/>
    <property type="project" value="GO_Central"/>
</dbReference>
<dbReference type="EMBL" id="DS985244">
    <property type="protein sequence ID" value="EDV25323.1"/>
    <property type="molecule type" value="Genomic_DNA"/>
</dbReference>
<dbReference type="OrthoDB" id="5945834at2759"/>
<protein>
    <recommendedName>
        <fullName evidence="5">Fibrinogen C-terminal domain-containing protein</fullName>
    </recommendedName>
</protein>
<sequence length="251" mass="28540">MSKFIALVLVIATFLPNGMSSVIKHHPKSCYEVKEYLQATENGYYNLFDSLSSPYTTYCDFESEPPFVWTLIESFSLEEGQKTINRKGFVENHPVGECHLSWAAFRLSKIRMDTVFGSYGSTHYRATCNFNVVNGTGLVNRVDYMRGEFCHNTYIFKSYGAYLCRVVDYVNIRGHVCRKCTLPFYATTTYHNHIDLTYSASHCSKFAVPDAITNEDVFGQYSNSNPLFSCVANKNSTTNWWIGGAYVAEAF</sequence>
<dbReference type="Proteomes" id="UP000009022">
    <property type="component" value="Unassembled WGS sequence"/>
</dbReference>
<gene>
    <name evidence="3" type="ORF">TRIADDRAFT_55270</name>
</gene>
<dbReference type="InParanoid" id="B3RUF6"/>
<organism evidence="3 4">
    <name type="scientific">Trichoplax adhaerens</name>
    <name type="common">Trichoplax reptans</name>
    <dbReference type="NCBI Taxonomy" id="10228"/>
    <lineage>
        <taxon>Eukaryota</taxon>
        <taxon>Metazoa</taxon>
        <taxon>Placozoa</taxon>
        <taxon>Uniplacotomia</taxon>
        <taxon>Trichoplacea</taxon>
        <taxon>Trichoplacidae</taxon>
        <taxon>Trichoplax</taxon>
    </lineage>
</organism>
<dbReference type="GeneID" id="6752569"/>
<dbReference type="InterPro" id="IPR036056">
    <property type="entry name" value="Fibrinogen-like_C"/>
</dbReference>
<evidence type="ECO:0008006" key="5">
    <source>
        <dbReference type="Google" id="ProtNLM"/>
    </source>
</evidence>
<dbReference type="PhylomeDB" id="B3RUF6"/>
<feature type="chain" id="PRO_5002798362" description="Fibrinogen C-terminal domain-containing protein" evidence="2">
    <location>
        <begin position="21"/>
        <end position="251"/>
    </location>
</feature>
<keyword evidence="4" id="KW-1185">Reference proteome</keyword>
<accession>B3RUF6</accession>
<evidence type="ECO:0000256" key="1">
    <source>
        <dbReference type="ARBA" id="ARBA00023157"/>
    </source>
</evidence>
<dbReference type="CTD" id="6752569"/>
<feature type="signal peptide" evidence="2">
    <location>
        <begin position="1"/>
        <end position="20"/>
    </location>
</feature>
<dbReference type="SUPFAM" id="SSF56496">
    <property type="entry name" value="Fibrinogen C-terminal domain-like"/>
    <property type="match status" value="1"/>
</dbReference>
<dbReference type="HOGENOM" id="CLU_084880_0_0_1"/>
<keyword evidence="2" id="KW-0732">Signal</keyword>
<reference evidence="3 4" key="1">
    <citation type="journal article" date="2008" name="Nature">
        <title>The Trichoplax genome and the nature of placozoans.</title>
        <authorList>
            <person name="Srivastava M."/>
            <person name="Begovic E."/>
            <person name="Chapman J."/>
            <person name="Putnam N.H."/>
            <person name="Hellsten U."/>
            <person name="Kawashima T."/>
            <person name="Kuo A."/>
            <person name="Mitros T."/>
            <person name="Salamov A."/>
            <person name="Carpenter M.L."/>
            <person name="Signorovitch A.Y."/>
            <person name="Moreno M.A."/>
            <person name="Kamm K."/>
            <person name="Grimwood J."/>
            <person name="Schmutz J."/>
            <person name="Shapiro H."/>
            <person name="Grigoriev I.V."/>
            <person name="Buss L.W."/>
            <person name="Schierwater B."/>
            <person name="Dellaporta S.L."/>
            <person name="Rokhsar D.S."/>
        </authorList>
    </citation>
    <scope>NUCLEOTIDE SEQUENCE [LARGE SCALE GENOMIC DNA]</scope>
    <source>
        <strain evidence="3 4">Grell-BS-1999</strain>
    </source>
</reference>
<dbReference type="AlphaFoldDB" id="B3RUF6"/>
<dbReference type="RefSeq" id="XP_002111356.1">
    <property type="nucleotide sequence ID" value="XM_002111320.1"/>
</dbReference>
<proteinExistence type="predicted"/>
<dbReference type="PANTHER" id="PTHR16146:SF42">
    <property type="entry name" value="APPLE DOMAIN-CONTAINING PROTEIN"/>
    <property type="match status" value="1"/>
</dbReference>
<keyword evidence="1" id="KW-1015">Disulfide bond</keyword>
<name>B3RUF6_TRIAD</name>
<dbReference type="PANTHER" id="PTHR16146">
    <property type="entry name" value="INTELECTIN"/>
    <property type="match status" value="1"/>
</dbReference>
<dbReference type="GO" id="GO:0005615">
    <property type="term" value="C:extracellular space"/>
    <property type="evidence" value="ECO:0000318"/>
    <property type="project" value="GO_Central"/>
</dbReference>
<evidence type="ECO:0000313" key="4">
    <source>
        <dbReference type="Proteomes" id="UP000009022"/>
    </source>
</evidence>
<evidence type="ECO:0000313" key="3">
    <source>
        <dbReference type="EMBL" id="EDV25323.1"/>
    </source>
</evidence>
<evidence type="ECO:0000256" key="2">
    <source>
        <dbReference type="SAM" id="SignalP"/>
    </source>
</evidence>